<gene>
    <name evidence="1" type="ORF">NMY3_02089</name>
</gene>
<dbReference type="KEGG" id="taa:NMY3_02089"/>
<dbReference type="Proteomes" id="UP000058925">
    <property type="component" value="Chromosome"/>
</dbReference>
<sequence>MNMNDEFWLQNKFNKENESTATHVCQITNTFQINTLDQISNILTIG</sequence>
<organism evidence="1 2">
    <name type="scientific">Candidatus Nitrosocosmicus oleophilus</name>
    <dbReference type="NCBI Taxonomy" id="1353260"/>
    <lineage>
        <taxon>Archaea</taxon>
        <taxon>Nitrososphaerota</taxon>
        <taxon>Nitrososphaeria</taxon>
        <taxon>Nitrososphaerales</taxon>
        <taxon>Nitrososphaeraceae</taxon>
        <taxon>Candidatus Nitrosocosmicus</taxon>
    </lineage>
</organism>
<dbReference type="AlphaFoldDB" id="A0A654LZS3"/>
<protein>
    <submittedName>
        <fullName evidence="1">Uncharacterized protein</fullName>
    </submittedName>
</protein>
<proteinExistence type="predicted"/>
<keyword evidence="2" id="KW-1185">Reference proteome</keyword>
<name>A0A654LZS3_9ARCH</name>
<reference evidence="2" key="1">
    <citation type="submission" date="2015-10" db="EMBL/GenBank/DDBJ databases">
        <title>Niche specialization of a soil ammonia-oxidizing archaeon, Candidatus Nitrosocosmicus oleophilus.</title>
        <authorList>
            <person name="Jung M.-Y."/>
            <person name="Rhee S.-K."/>
        </authorList>
    </citation>
    <scope>NUCLEOTIDE SEQUENCE [LARGE SCALE GENOMIC DNA]</scope>
    <source>
        <strain evidence="2">MY3</strain>
    </source>
</reference>
<dbReference type="EMBL" id="CP012850">
    <property type="protein sequence ID" value="ALI36290.1"/>
    <property type="molecule type" value="Genomic_DNA"/>
</dbReference>
<accession>A0A654LZS3</accession>
<evidence type="ECO:0000313" key="1">
    <source>
        <dbReference type="EMBL" id="ALI36290.1"/>
    </source>
</evidence>
<evidence type="ECO:0000313" key="2">
    <source>
        <dbReference type="Proteomes" id="UP000058925"/>
    </source>
</evidence>